<feature type="transmembrane region" description="Helical" evidence="4">
    <location>
        <begin position="27"/>
        <end position="45"/>
    </location>
</feature>
<evidence type="ECO:0000313" key="7">
    <source>
        <dbReference type="Proteomes" id="UP000196531"/>
    </source>
</evidence>
<dbReference type="InterPro" id="IPR004358">
    <property type="entry name" value="Sig_transdc_His_kin-like_C"/>
</dbReference>
<dbReference type="CDD" id="cd00075">
    <property type="entry name" value="HATPase"/>
    <property type="match status" value="1"/>
</dbReference>
<feature type="transmembrane region" description="Helical" evidence="4">
    <location>
        <begin position="164"/>
        <end position="184"/>
    </location>
</feature>
<dbReference type="EC" id="2.7.13.3" evidence="2"/>
<evidence type="ECO:0000313" key="6">
    <source>
        <dbReference type="EMBL" id="OUR97055.1"/>
    </source>
</evidence>
<proteinExistence type="predicted"/>
<dbReference type="PANTHER" id="PTHR43547:SF2">
    <property type="entry name" value="HYBRID SIGNAL TRANSDUCTION HISTIDINE KINASE C"/>
    <property type="match status" value="1"/>
</dbReference>
<dbReference type="InterPro" id="IPR005467">
    <property type="entry name" value="His_kinase_dom"/>
</dbReference>
<dbReference type="CDD" id="cd00082">
    <property type="entry name" value="HisKA"/>
    <property type="match status" value="1"/>
</dbReference>
<dbReference type="AlphaFoldDB" id="A0A1Y5F8H4"/>
<dbReference type="PROSITE" id="PS50109">
    <property type="entry name" value="HIS_KIN"/>
    <property type="match status" value="1"/>
</dbReference>
<reference evidence="7" key="1">
    <citation type="journal article" date="2017" name="Proc. Natl. Acad. Sci. U.S.A.">
        <title>Simulation of Deepwater Horizon oil plume reveals substrate specialization within a complex community of hydrocarbon-degraders.</title>
        <authorList>
            <person name="Hu P."/>
            <person name="Dubinsky E.A."/>
            <person name="Probst A.J."/>
            <person name="Wang J."/>
            <person name="Sieber C.M.K."/>
            <person name="Tom L.M."/>
            <person name="Gardinali P."/>
            <person name="Banfield J.F."/>
            <person name="Atlas R.M."/>
            <person name="Andersen G.L."/>
        </authorList>
    </citation>
    <scope>NUCLEOTIDE SEQUENCE [LARGE SCALE GENOMIC DNA]</scope>
</reference>
<evidence type="ECO:0000256" key="1">
    <source>
        <dbReference type="ARBA" id="ARBA00000085"/>
    </source>
</evidence>
<keyword evidence="4" id="KW-0812">Transmembrane</keyword>
<sequence length="427" mass="48209">MNFLKAIVHNFMSNRDTYHKSFDKTCIVLIICFTVLLQSGISLLLSVGEDKLMMLKFFYLTNIAVCLLSPFLYKFTQGYKLVGNLILSYSLAAITYCVIHSNGINSPLIFWLMAPVVLSAILFRFKIVIFWSTLSLVIFTYFLYQEIFSKSLDSISDLNILQGLQRHAFLQLFIFILALVLILLTKTHNRIKWLNDGNEQVGSLIQILSHDIINPLNLILGFGELIKEDTQEKELADGILRAAHQIKEIINHVKEMQALETGKKNFTLIPINLTSALENISFVFKDKIEQKSINLIVKNEISKDTKVLAEPVSFSHQVLNNLVSNAIKFTPENGEIIIHAYLKSKQVHINIQDTGIGIPENLISSLFRFDTVTSRNGTNGERGTGFGLPLVKKYIELYKGEIHVESIVSVNSSDVHGTNFHLVLNCA</sequence>
<keyword evidence="4" id="KW-0472">Membrane</keyword>
<evidence type="ECO:0000256" key="4">
    <source>
        <dbReference type="SAM" id="Phobius"/>
    </source>
</evidence>
<dbReference type="Gene3D" id="3.30.565.10">
    <property type="entry name" value="Histidine kinase-like ATPase, C-terminal domain"/>
    <property type="match status" value="1"/>
</dbReference>
<evidence type="ECO:0000259" key="5">
    <source>
        <dbReference type="PROSITE" id="PS50109"/>
    </source>
</evidence>
<dbReference type="InterPro" id="IPR036890">
    <property type="entry name" value="HATPase_C_sf"/>
</dbReference>
<evidence type="ECO:0000256" key="3">
    <source>
        <dbReference type="ARBA" id="ARBA00022553"/>
    </source>
</evidence>
<organism evidence="6 7">
    <name type="scientific">Halobacteriovorax marinus</name>
    <dbReference type="NCBI Taxonomy" id="97084"/>
    <lineage>
        <taxon>Bacteria</taxon>
        <taxon>Pseudomonadati</taxon>
        <taxon>Bdellovibrionota</taxon>
        <taxon>Bacteriovoracia</taxon>
        <taxon>Bacteriovoracales</taxon>
        <taxon>Halobacteriovoraceae</taxon>
        <taxon>Halobacteriovorax</taxon>
    </lineage>
</organism>
<feature type="transmembrane region" description="Helical" evidence="4">
    <location>
        <begin position="111"/>
        <end position="144"/>
    </location>
</feature>
<dbReference type="PRINTS" id="PR00344">
    <property type="entry name" value="BCTRLSENSOR"/>
</dbReference>
<dbReference type="Pfam" id="PF02518">
    <property type="entry name" value="HATPase_c"/>
    <property type="match status" value="1"/>
</dbReference>
<dbReference type="InterPro" id="IPR036097">
    <property type="entry name" value="HisK_dim/P_sf"/>
</dbReference>
<dbReference type="Proteomes" id="UP000196531">
    <property type="component" value="Unassembled WGS sequence"/>
</dbReference>
<feature type="domain" description="Histidine kinase" evidence="5">
    <location>
        <begin position="207"/>
        <end position="427"/>
    </location>
</feature>
<dbReference type="PANTHER" id="PTHR43547">
    <property type="entry name" value="TWO-COMPONENT HISTIDINE KINASE"/>
    <property type="match status" value="1"/>
</dbReference>
<dbReference type="SMART" id="SM00387">
    <property type="entry name" value="HATPase_c"/>
    <property type="match status" value="1"/>
</dbReference>
<dbReference type="InterPro" id="IPR003594">
    <property type="entry name" value="HATPase_dom"/>
</dbReference>
<name>A0A1Y5F8H4_9BACT</name>
<dbReference type="Pfam" id="PF00512">
    <property type="entry name" value="HisKA"/>
    <property type="match status" value="1"/>
</dbReference>
<dbReference type="Gene3D" id="1.10.287.130">
    <property type="match status" value="1"/>
</dbReference>
<accession>A0A1Y5F8H4</accession>
<gene>
    <name evidence="6" type="ORF">A9Q84_12040</name>
</gene>
<keyword evidence="3" id="KW-0597">Phosphoprotein</keyword>
<dbReference type="SUPFAM" id="SSF47384">
    <property type="entry name" value="Homodimeric domain of signal transducing histidine kinase"/>
    <property type="match status" value="1"/>
</dbReference>
<evidence type="ECO:0000256" key="2">
    <source>
        <dbReference type="ARBA" id="ARBA00012438"/>
    </source>
</evidence>
<keyword evidence="4" id="KW-1133">Transmembrane helix</keyword>
<feature type="transmembrane region" description="Helical" evidence="4">
    <location>
        <begin position="57"/>
        <end position="75"/>
    </location>
</feature>
<feature type="transmembrane region" description="Helical" evidence="4">
    <location>
        <begin position="81"/>
        <end position="99"/>
    </location>
</feature>
<dbReference type="SUPFAM" id="SSF55874">
    <property type="entry name" value="ATPase domain of HSP90 chaperone/DNA topoisomerase II/histidine kinase"/>
    <property type="match status" value="1"/>
</dbReference>
<dbReference type="InterPro" id="IPR003661">
    <property type="entry name" value="HisK_dim/P_dom"/>
</dbReference>
<comment type="catalytic activity">
    <reaction evidence="1">
        <text>ATP + protein L-histidine = ADP + protein N-phospho-L-histidine.</text>
        <dbReference type="EC" id="2.7.13.3"/>
    </reaction>
</comment>
<dbReference type="EMBL" id="MAAO01000006">
    <property type="protein sequence ID" value="OUR97055.1"/>
    <property type="molecule type" value="Genomic_DNA"/>
</dbReference>
<dbReference type="GO" id="GO:0000155">
    <property type="term" value="F:phosphorelay sensor kinase activity"/>
    <property type="evidence" value="ECO:0007669"/>
    <property type="project" value="InterPro"/>
</dbReference>
<protein>
    <recommendedName>
        <fullName evidence="2">histidine kinase</fullName>
        <ecNumber evidence="2">2.7.13.3</ecNumber>
    </recommendedName>
</protein>
<comment type="caution">
    <text evidence="6">The sequence shown here is derived from an EMBL/GenBank/DDBJ whole genome shotgun (WGS) entry which is preliminary data.</text>
</comment>
<dbReference type="SMART" id="SM00388">
    <property type="entry name" value="HisKA"/>
    <property type="match status" value="1"/>
</dbReference>